<dbReference type="PANTHER" id="PTHR24567:SF26">
    <property type="entry name" value="REGULATORY PROTEIN YEIL"/>
    <property type="match status" value="1"/>
</dbReference>
<evidence type="ECO:0000256" key="3">
    <source>
        <dbReference type="ARBA" id="ARBA00023163"/>
    </source>
</evidence>
<dbReference type="GO" id="GO:0003700">
    <property type="term" value="F:DNA-binding transcription factor activity"/>
    <property type="evidence" value="ECO:0007669"/>
    <property type="project" value="TreeGrafter"/>
</dbReference>
<reference evidence="6" key="1">
    <citation type="submission" date="2016-08" db="EMBL/GenBank/DDBJ databases">
        <title>Complete genome sequence of the organohalide-respiring Epsilonproteobacterium Sulfurospirillum halorespirans.</title>
        <authorList>
            <person name="Goris T."/>
            <person name="Zimmermann J."/>
            <person name="Schenz B."/>
            <person name="Lemos M."/>
            <person name="Hackermueller J."/>
            <person name="Diekert G."/>
        </authorList>
    </citation>
    <scope>NUCLEOTIDE SEQUENCE [LARGE SCALE GENOMIC DNA]</scope>
    <source>
        <strain>DSM 13726</strain>
        <strain evidence="6">PCE-M2</strain>
    </source>
</reference>
<dbReference type="InterPro" id="IPR036388">
    <property type="entry name" value="WH-like_DNA-bd_sf"/>
</dbReference>
<dbReference type="Pfam" id="PF00027">
    <property type="entry name" value="cNMP_binding"/>
    <property type="match status" value="1"/>
</dbReference>
<keyword evidence="3" id="KW-0804">Transcription</keyword>
<dbReference type="SUPFAM" id="SSF51206">
    <property type="entry name" value="cAMP-binding domain-like"/>
    <property type="match status" value="1"/>
</dbReference>
<dbReference type="PROSITE" id="PS51063">
    <property type="entry name" value="HTH_CRP_2"/>
    <property type="match status" value="1"/>
</dbReference>
<accession>A0A1D7TP20</accession>
<protein>
    <submittedName>
        <fullName evidence="5">cNMP-binding CRP family protein</fullName>
    </submittedName>
</protein>
<dbReference type="GO" id="GO:0003677">
    <property type="term" value="F:DNA binding"/>
    <property type="evidence" value="ECO:0007669"/>
    <property type="project" value="UniProtKB-KW"/>
</dbReference>
<dbReference type="SUPFAM" id="SSF46785">
    <property type="entry name" value="Winged helix' DNA-binding domain"/>
    <property type="match status" value="1"/>
</dbReference>
<dbReference type="CDD" id="cd00092">
    <property type="entry name" value="HTH_CRP"/>
    <property type="match status" value="1"/>
</dbReference>
<keyword evidence="1" id="KW-0805">Transcription regulation</keyword>
<dbReference type="RefSeq" id="WP_069479222.1">
    <property type="nucleotide sequence ID" value="NZ_CP017111.1"/>
</dbReference>
<keyword evidence="2" id="KW-0238">DNA-binding</keyword>
<feature type="domain" description="HTH crp-type" evidence="4">
    <location>
        <begin position="145"/>
        <end position="204"/>
    </location>
</feature>
<gene>
    <name evidence="5" type="ORF">SHALO_2958</name>
</gene>
<dbReference type="STRING" id="1193502.SHALO_2958"/>
<dbReference type="InterPro" id="IPR036390">
    <property type="entry name" value="WH_DNA-bd_sf"/>
</dbReference>
<dbReference type="InterPro" id="IPR050397">
    <property type="entry name" value="Env_Response_Regulators"/>
</dbReference>
<dbReference type="AlphaFoldDB" id="A0A1D7TP20"/>
<sequence>MLDLHDFEFAKVLNSEEFDYLSHHAKRVSIPKHTILFYQEAICKDILLLGKGEIELYMYVKNDQKIPLYALKEGEQCVINTSSTISQTPAIGTAQSLSDVEGWMVSEEVVKYLMHRSPSYLNYVFSLFTIKLDALATLIQDIKFKKLDSRILEWLHAHPSKIVQATHEEIAEALGTSRVVISRVLKDLEKQNFVKLHRKAIEIL</sequence>
<dbReference type="CDD" id="cd00038">
    <property type="entry name" value="CAP_ED"/>
    <property type="match status" value="1"/>
</dbReference>
<dbReference type="Pfam" id="PF13545">
    <property type="entry name" value="HTH_Crp_2"/>
    <property type="match status" value="1"/>
</dbReference>
<dbReference type="Gene3D" id="2.60.120.10">
    <property type="entry name" value="Jelly Rolls"/>
    <property type="match status" value="1"/>
</dbReference>
<evidence type="ECO:0000256" key="1">
    <source>
        <dbReference type="ARBA" id="ARBA00023015"/>
    </source>
</evidence>
<keyword evidence="6" id="KW-1185">Reference proteome</keyword>
<dbReference type="InterPro" id="IPR018490">
    <property type="entry name" value="cNMP-bd_dom_sf"/>
</dbReference>
<evidence type="ECO:0000259" key="4">
    <source>
        <dbReference type="PROSITE" id="PS51063"/>
    </source>
</evidence>
<proteinExistence type="predicted"/>
<name>A0A1D7TP20_9BACT</name>
<evidence type="ECO:0000256" key="2">
    <source>
        <dbReference type="ARBA" id="ARBA00023125"/>
    </source>
</evidence>
<dbReference type="GO" id="GO:0005829">
    <property type="term" value="C:cytosol"/>
    <property type="evidence" value="ECO:0007669"/>
    <property type="project" value="TreeGrafter"/>
</dbReference>
<dbReference type="PATRIC" id="fig|1193502.14.peg.2995"/>
<dbReference type="Gene3D" id="1.10.10.10">
    <property type="entry name" value="Winged helix-like DNA-binding domain superfamily/Winged helix DNA-binding domain"/>
    <property type="match status" value="1"/>
</dbReference>
<dbReference type="InterPro" id="IPR000595">
    <property type="entry name" value="cNMP-bd_dom"/>
</dbReference>
<dbReference type="SMART" id="SM00419">
    <property type="entry name" value="HTH_CRP"/>
    <property type="match status" value="1"/>
</dbReference>
<evidence type="ECO:0000313" key="5">
    <source>
        <dbReference type="EMBL" id="AOO66710.1"/>
    </source>
</evidence>
<organism evidence="5 6">
    <name type="scientific">Sulfurospirillum halorespirans DSM 13726</name>
    <dbReference type="NCBI Taxonomy" id="1193502"/>
    <lineage>
        <taxon>Bacteria</taxon>
        <taxon>Pseudomonadati</taxon>
        <taxon>Campylobacterota</taxon>
        <taxon>Epsilonproteobacteria</taxon>
        <taxon>Campylobacterales</taxon>
        <taxon>Sulfurospirillaceae</taxon>
        <taxon>Sulfurospirillum</taxon>
    </lineage>
</organism>
<dbReference type="KEGG" id="shal:SHALO_2958"/>
<dbReference type="InterPro" id="IPR014710">
    <property type="entry name" value="RmlC-like_jellyroll"/>
</dbReference>
<dbReference type="PANTHER" id="PTHR24567">
    <property type="entry name" value="CRP FAMILY TRANSCRIPTIONAL REGULATORY PROTEIN"/>
    <property type="match status" value="1"/>
</dbReference>
<evidence type="ECO:0000313" key="6">
    <source>
        <dbReference type="Proteomes" id="UP000094609"/>
    </source>
</evidence>
<dbReference type="EMBL" id="CP017111">
    <property type="protein sequence ID" value="AOO66710.1"/>
    <property type="molecule type" value="Genomic_DNA"/>
</dbReference>
<dbReference type="InterPro" id="IPR012318">
    <property type="entry name" value="HTH_CRP"/>
</dbReference>
<dbReference type="Proteomes" id="UP000094609">
    <property type="component" value="Chromosome"/>
</dbReference>